<dbReference type="Gene3D" id="3.40.630.30">
    <property type="match status" value="1"/>
</dbReference>
<dbReference type="GO" id="GO:0016746">
    <property type="term" value="F:acyltransferase activity"/>
    <property type="evidence" value="ECO:0007669"/>
    <property type="project" value="UniProtKB-KW"/>
</dbReference>
<dbReference type="RefSeq" id="WP_386776301.1">
    <property type="nucleotide sequence ID" value="NZ_JBHRUG010000031.1"/>
</dbReference>
<name>A0ABV7LVB3_9GAMM</name>
<dbReference type="InterPro" id="IPR000182">
    <property type="entry name" value="GNAT_dom"/>
</dbReference>
<dbReference type="Proteomes" id="UP001595579">
    <property type="component" value="Unassembled WGS sequence"/>
</dbReference>
<keyword evidence="2" id="KW-0012">Acyltransferase</keyword>
<dbReference type="PANTHER" id="PTHR43617">
    <property type="entry name" value="L-AMINO ACID N-ACETYLTRANSFERASE"/>
    <property type="match status" value="1"/>
</dbReference>
<dbReference type="Pfam" id="PF00583">
    <property type="entry name" value="Acetyltransf_1"/>
    <property type="match status" value="1"/>
</dbReference>
<dbReference type="PROSITE" id="PS51186">
    <property type="entry name" value="GNAT"/>
    <property type="match status" value="1"/>
</dbReference>
<dbReference type="InterPro" id="IPR050276">
    <property type="entry name" value="MshD_Acetyltransferase"/>
</dbReference>
<feature type="domain" description="N-acetyltransferase" evidence="1">
    <location>
        <begin position="1"/>
        <end position="137"/>
    </location>
</feature>
<evidence type="ECO:0000313" key="2">
    <source>
        <dbReference type="EMBL" id="MFC3285535.1"/>
    </source>
</evidence>
<keyword evidence="2" id="KW-0808">Transferase</keyword>
<reference evidence="3" key="1">
    <citation type="journal article" date="2019" name="Int. J. Syst. Evol. Microbiol.">
        <title>The Global Catalogue of Microorganisms (GCM) 10K type strain sequencing project: providing services to taxonomists for standard genome sequencing and annotation.</title>
        <authorList>
            <consortium name="The Broad Institute Genomics Platform"/>
            <consortium name="The Broad Institute Genome Sequencing Center for Infectious Disease"/>
            <person name="Wu L."/>
            <person name="Ma J."/>
        </authorList>
    </citation>
    <scope>NUCLEOTIDE SEQUENCE [LARGE SCALE GENOMIC DNA]</scope>
    <source>
        <strain evidence="3">CECT 7698</strain>
    </source>
</reference>
<sequence>MIREDIKNMIVNEQQSQQTDFFSITDINAYIDKIMSAADVVAHYKNGSLIGFVAFYCNDETMKQAFVSMIVVSPEMRSTGVSCSLLETVVFMAKRNEMKKVCLEVKKSNHRAFRFYEKKGFKVKSQDEVSYIMELLI</sequence>
<evidence type="ECO:0000259" key="1">
    <source>
        <dbReference type="PROSITE" id="PS51186"/>
    </source>
</evidence>
<dbReference type="SUPFAM" id="SSF55729">
    <property type="entry name" value="Acyl-CoA N-acyltransferases (Nat)"/>
    <property type="match status" value="1"/>
</dbReference>
<organism evidence="2 3">
    <name type="scientific">Litchfieldella rifensis</name>
    <dbReference type="NCBI Taxonomy" id="762643"/>
    <lineage>
        <taxon>Bacteria</taxon>
        <taxon>Pseudomonadati</taxon>
        <taxon>Pseudomonadota</taxon>
        <taxon>Gammaproteobacteria</taxon>
        <taxon>Oceanospirillales</taxon>
        <taxon>Halomonadaceae</taxon>
        <taxon>Litchfieldella</taxon>
    </lineage>
</organism>
<keyword evidence="3" id="KW-1185">Reference proteome</keyword>
<gene>
    <name evidence="2" type="ORF">ACFOEV_18190</name>
</gene>
<dbReference type="InterPro" id="IPR016181">
    <property type="entry name" value="Acyl_CoA_acyltransferase"/>
</dbReference>
<proteinExistence type="predicted"/>
<dbReference type="CDD" id="cd04301">
    <property type="entry name" value="NAT_SF"/>
    <property type="match status" value="1"/>
</dbReference>
<protein>
    <submittedName>
        <fullName evidence="2">GNAT family N-acetyltransferase</fullName>
        <ecNumber evidence="2">2.3.1.-</ecNumber>
    </submittedName>
</protein>
<accession>A0ABV7LVB3</accession>
<comment type="caution">
    <text evidence="2">The sequence shown here is derived from an EMBL/GenBank/DDBJ whole genome shotgun (WGS) entry which is preliminary data.</text>
</comment>
<dbReference type="EC" id="2.3.1.-" evidence="2"/>
<evidence type="ECO:0000313" key="3">
    <source>
        <dbReference type="Proteomes" id="UP001595579"/>
    </source>
</evidence>
<dbReference type="EMBL" id="JBHRUG010000031">
    <property type="protein sequence ID" value="MFC3285535.1"/>
    <property type="molecule type" value="Genomic_DNA"/>
</dbReference>